<keyword evidence="3" id="KW-0472">Membrane</keyword>
<dbReference type="GO" id="GO:0016740">
    <property type="term" value="F:transferase activity"/>
    <property type="evidence" value="ECO:0007669"/>
    <property type="project" value="UniProtKB-KW"/>
</dbReference>
<dbReference type="GO" id="GO:0000506">
    <property type="term" value="C:glycosylphosphatidylinositol-N-acetylglucosaminyltransferase (GPI-GnT) complex"/>
    <property type="evidence" value="ECO:0007669"/>
    <property type="project" value="InterPro"/>
</dbReference>
<gene>
    <name evidence="5" type="ORF">B0T18DRAFT_440418</name>
</gene>
<proteinExistence type="inferred from homology"/>
<keyword evidence="3" id="KW-1133">Transmembrane helix</keyword>
<feature type="domain" description="Phosphatidylinositol N-acetylglucosaminyltransferase subunit H conserved" evidence="4">
    <location>
        <begin position="139"/>
        <end position="205"/>
    </location>
</feature>
<evidence type="ECO:0000259" key="4">
    <source>
        <dbReference type="Pfam" id="PF10181"/>
    </source>
</evidence>
<comment type="similarity">
    <text evidence="2">Belongs to the PIGH family.</text>
</comment>
<dbReference type="PANTHER" id="PTHR15231:SF1">
    <property type="entry name" value="PHOSPHATIDYLINOSITOL N-ACETYLGLUCOSAMINYLTRANSFERASE SUBUNIT H"/>
    <property type="match status" value="1"/>
</dbReference>
<dbReference type="EMBL" id="JAUKUD010000006">
    <property type="protein sequence ID" value="KAK0740957.1"/>
    <property type="molecule type" value="Genomic_DNA"/>
</dbReference>
<dbReference type="PANTHER" id="PTHR15231">
    <property type="entry name" value="PHOSPHATIDYLINOSITOL N-ACETYLGLUCOSAMINYLTRANSFERASE SUBUNIT H"/>
    <property type="match status" value="1"/>
</dbReference>
<dbReference type="InterPro" id="IPR019328">
    <property type="entry name" value="PIGH-H_dom"/>
</dbReference>
<dbReference type="Proteomes" id="UP001172155">
    <property type="component" value="Unassembled WGS sequence"/>
</dbReference>
<evidence type="ECO:0000313" key="6">
    <source>
        <dbReference type="Proteomes" id="UP001172155"/>
    </source>
</evidence>
<accession>A0AA40K0C5</accession>
<evidence type="ECO:0000313" key="5">
    <source>
        <dbReference type="EMBL" id="KAK0740957.1"/>
    </source>
</evidence>
<keyword evidence="3" id="KW-0812">Transmembrane</keyword>
<dbReference type="InterPro" id="IPR044215">
    <property type="entry name" value="PIG-H"/>
</dbReference>
<keyword evidence="6" id="KW-1185">Reference proteome</keyword>
<name>A0AA40K0C5_9PEZI</name>
<evidence type="ECO:0000256" key="1">
    <source>
        <dbReference type="ARBA" id="ARBA00004687"/>
    </source>
</evidence>
<feature type="transmembrane region" description="Helical" evidence="3">
    <location>
        <begin position="114"/>
        <end position="133"/>
    </location>
</feature>
<comment type="pathway">
    <text evidence="1">Glycolipid biosynthesis; glycosylphosphatidylinositol-anchor biosynthesis.</text>
</comment>
<evidence type="ECO:0000256" key="2">
    <source>
        <dbReference type="ARBA" id="ARBA00009610"/>
    </source>
</evidence>
<reference evidence="5" key="1">
    <citation type="submission" date="2023-06" db="EMBL/GenBank/DDBJ databases">
        <title>Genome-scale phylogeny and comparative genomics of the fungal order Sordariales.</title>
        <authorList>
            <consortium name="Lawrence Berkeley National Laboratory"/>
            <person name="Hensen N."/>
            <person name="Bonometti L."/>
            <person name="Westerberg I."/>
            <person name="Brannstrom I.O."/>
            <person name="Guillou S."/>
            <person name="Cros-Aarteil S."/>
            <person name="Calhoun S."/>
            <person name="Haridas S."/>
            <person name="Kuo A."/>
            <person name="Mondo S."/>
            <person name="Pangilinan J."/>
            <person name="Riley R."/>
            <person name="LaButti K."/>
            <person name="Andreopoulos B."/>
            <person name="Lipzen A."/>
            <person name="Chen C."/>
            <person name="Yanf M."/>
            <person name="Daum C."/>
            <person name="Ng V."/>
            <person name="Clum A."/>
            <person name="Steindorff A."/>
            <person name="Ohm R."/>
            <person name="Martin F."/>
            <person name="Silar P."/>
            <person name="Natvig D."/>
            <person name="Lalanne C."/>
            <person name="Gautier V."/>
            <person name="Ament-velasquez S.L."/>
            <person name="Kruys A."/>
            <person name="Hutchinson M.I."/>
            <person name="Powell A.J."/>
            <person name="Barry K."/>
            <person name="Miller A.N."/>
            <person name="Grigoriev I.V."/>
            <person name="Debuchy R."/>
            <person name="Gladieux P."/>
            <person name="Thoren M.H."/>
            <person name="Johannesson H."/>
        </authorList>
    </citation>
    <scope>NUCLEOTIDE SEQUENCE</scope>
    <source>
        <strain evidence="5">SMH3187-1</strain>
    </source>
</reference>
<evidence type="ECO:0000256" key="3">
    <source>
        <dbReference type="SAM" id="Phobius"/>
    </source>
</evidence>
<dbReference type="AlphaFoldDB" id="A0AA40K0C5"/>
<organism evidence="5 6">
    <name type="scientific">Schizothecium vesticola</name>
    <dbReference type="NCBI Taxonomy" id="314040"/>
    <lineage>
        <taxon>Eukaryota</taxon>
        <taxon>Fungi</taxon>
        <taxon>Dikarya</taxon>
        <taxon>Ascomycota</taxon>
        <taxon>Pezizomycotina</taxon>
        <taxon>Sordariomycetes</taxon>
        <taxon>Sordariomycetidae</taxon>
        <taxon>Sordariales</taxon>
        <taxon>Schizotheciaceae</taxon>
        <taxon>Schizothecium</taxon>
    </lineage>
</organism>
<keyword evidence="5" id="KW-0808">Transferase</keyword>
<feature type="transmembrane region" description="Helical" evidence="3">
    <location>
        <begin position="55"/>
        <end position="75"/>
    </location>
</feature>
<protein>
    <submittedName>
        <fullName evidence="5">GPI-GlcNAc transferase complex, PIG-H component-domain-containing protein</fullName>
    </submittedName>
</protein>
<dbReference type="Pfam" id="PF10181">
    <property type="entry name" value="PIG-H"/>
    <property type="match status" value="1"/>
</dbReference>
<dbReference type="GO" id="GO:0006506">
    <property type="term" value="P:GPI anchor biosynthetic process"/>
    <property type="evidence" value="ECO:0007669"/>
    <property type="project" value="InterPro"/>
</dbReference>
<sequence length="237" mass="26572">MAVIGWAKSGLIANNLDHRRQNAHHPPHLYIRRPSPTTAEYTVTTRPPPSLTLRLALVSLTTLRLVLFLVALLLLTTHLSLLPRPVTQHPYLHPLLASPPYQALVRLTGPPLPAWAFAAAACAVLYVCFAWQLHTTERLLVLRGLGIQTSTTGEGVWGSWRPATRFIPTEKIRDVLINEAFRGFEVRYYLVVLVEGEEEVVVVFPRLLPRRRIVEAVWRGVRGCLYEQGGEGRGEKG</sequence>
<comment type="caution">
    <text evidence="5">The sequence shown here is derived from an EMBL/GenBank/DDBJ whole genome shotgun (WGS) entry which is preliminary data.</text>
</comment>